<name>A0A8S5VAP5_9CAUD</name>
<dbReference type="EMBL" id="BK016235">
    <property type="protein sequence ID" value="DAG03789.1"/>
    <property type="molecule type" value="Genomic_DNA"/>
</dbReference>
<protein>
    <submittedName>
        <fullName evidence="1">Uncharacterized protein</fullName>
    </submittedName>
</protein>
<evidence type="ECO:0000313" key="1">
    <source>
        <dbReference type="EMBL" id="DAG03789.1"/>
    </source>
</evidence>
<reference evidence="1" key="1">
    <citation type="journal article" date="2021" name="Proc. Natl. Acad. Sci. U.S.A.">
        <title>A Catalog of Tens of Thousands of Viruses from Human Metagenomes Reveals Hidden Associations with Chronic Diseases.</title>
        <authorList>
            <person name="Tisza M.J."/>
            <person name="Buck C.B."/>
        </authorList>
    </citation>
    <scope>NUCLEOTIDE SEQUENCE</scope>
    <source>
        <strain evidence="1">Ctfhy6</strain>
    </source>
</reference>
<proteinExistence type="predicted"/>
<accession>A0A8S5VAP5</accession>
<sequence>MKGLIILAEYTNANIVSVAAGQNIPLTETAVNSKPCIVHRQGAGVVTLRGLTNQNRALFRVSFGGNIAIPTGGTVESITAALAINGEPLTSATAVVTPAAVGNYFNIYVSAQVCVPKNCCLTVAMENTSTQAVNFANSNLTVERIA</sequence>
<organism evidence="1">
    <name type="scientific">Siphoviridae sp. ctfhy6</name>
    <dbReference type="NCBI Taxonomy" id="2825597"/>
    <lineage>
        <taxon>Viruses</taxon>
        <taxon>Duplodnaviria</taxon>
        <taxon>Heunggongvirae</taxon>
        <taxon>Uroviricota</taxon>
        <taxon>Caudoviricetes</taxon>
    </lineage>
</organism>